<comment type="caution">
    <text evidence="3">The sequence shown here is derived from an EMBL/GenBank/DDBJ whole genome shotgun (WGS) entry which is preliminary data.</text>
</comment>
<feature type="domain" description="Transposase Tc1-like" evidence="2">
    <location>
        <begin position="33"/>
        <end position="102"/>
    </location>
</feature>
<proteinExistence type="predicted"/>
<evidence type="ECO:0000313" key="4">
    <source>
        <dbReference type="Proteomes" id="UP000887159"/>
    </source>
</evidence>
<dbReference type="InterPro" id="IPR002492">
    <property type="entry name" value="Transposase_Tc1-like"/>
</dbReference>
<dbReference type="GO" id="GO:0006313">
    <property type="term" value="P:DNA transposition"/>
    <property type="evidence" value="ECO:0007669"/>
    <property type="project" value="InterPro"/>
</dbReference>
<dbReference type="GO" id="GO:0015074">
    <property type="term" value="P:DNA integration"/>
    <property type="evidence" value="ECO:0007669"/>
    <property type="project" value="InterPro"/>
</dbReference>
<feature type="compositionally biased region" description="Polar residues" evidence="1">
    <location>
        <begin position="1"/>
        <end position="15"/>
    </location>
</feature>
<feature type="region of interest" description="Disordered" evidence="1">
    <location>
        <begin position="1"/>
        <end position="30"/>
    </location>
</feature>
<dbReference type="EMBL" id="BMAU01021284">
    <property type="protein sequence ID" value="GFY09064.1"/>
    <property type="molecule type" value="Genomic_DNA"/>
</dbReference>
<evidence type="ECO:0000313" key="3">
    <source>
        <dbReference type="EMBL" id="GFY09064.1"/>
    </source>
</evidence>
<protein>
    <submittedName>
        <fullName evidence="3">HTH_Tnp_Tc3_2 domain-containing protein</fullName>
    </submittedName>
</protein>
<name>A0A8X6VDX7_TRICX</name>
<reference evidence="3" key="1">
    <citation type="submission" date="2020-08" db="EMBL/GenBank/DDBJ databases">
        <title>Multicomponent nature underlies the extraordinary mechanical properties of spider dragline silk.</title>
        <authorList>
            <person name="Kono N."/>
            <person name="Nakamura H."/>
            <person name="Mori M."/>
            <person name="Yoshida Y."/>
            <person name="Ohtoshi R."/>
            <person name="Malay A.D."/>
            <person name="Moran D.A.P."/>
            <person name="Tomita M."/>
            <person name="Numata K."/>
            <person name="Arakawa K."/>
        </authorList>
    </citation>
    <scope>NUCLEOTIDE SEQUENCE</scope>
</reference>
<accession>A0A8X6VDX7</accession>
<sequence>MNVSRIWNQGAQDGNTEGRAGSQRPPITSSREDRHVIFMALMNREATSRALSSELGSFAREQVSARSVRWRLLQHGLSAWRPWLRLPLTLHHRQEHFQWCDQQRIWAHE</sequence>
<dbReference type="AlphaFoldDB" id="A0A8X6VDX7"/>
<gene>
    <name evidence="3" type="primary">NCL1_53147</name>
    <name evidence="3" type="ORF">TNCV_4662551</name>
</gene>
<keyword evidence="4" id="KW-1185">Reference proteome</keyword>
<evidence type="ECO:0000259" key="2">
    <source>
        <dbReference type="Pfam" id="PF01498"/>
    </source>
</evidence>
<organism evidence="3 4">
    <name type="scientific">Trichonephila clavipes</name>
    <name type="common">Golden silk orbweaver</name>
    <name type="synonym">Nephila clavipes</name>
    <dbReference type="NCBI Taxonomy" id="2585209"/>
    <lineage>
        <taxon>Eukaryota</taxon>
        <taxon>Metazoa</taxon>
        <taxon>Ecdysozoa</taxon>
        <taxon>Arthropoda</taxon>
        <taxon>Chelicerata</taxon>
        <taxon>Arachnida</taxon>
        <taxon>Araneae</taxon>
        <taxon>Araneomorphae</taxon>
        <taxon>Entelegynae</taxon>
        <taxon>Araneoidea</taxon>
        <taxon>Nephilidae</taxon>
        <taxon>Trichonephila</taxon>
    </lineage>
</organism>
<dbReference type="Pfam" id="PF01498">
    <property type="entry name" value="HTH_Tnp_Tc3_2"/>
    <property type="match status" value="1"/>
</dbReference>
<dbReference type="GO" id="GO:0003677">
    <property type="term" value="F:DNA binding"/>
    <property type="evidence" value="ECO:0007669"/>
    <property type="project" value="InterPro"/>
</dbReference>
<evidence type="ECO:0000256" key="1">
    <source>
        <dbReference type="SAM" id="MobiDB-lite"/>
    </source>
</evidence>
<dbReference type="Proteomes" id="UP000887159">
    <property type="component" value="Unassembled WGS sequence"/>
</dbReference>